<feature type="region of interest" description="Disordered" evidence="1">
    <location>
        <begin position="93"/>
        <end position="112"/>
    </location>
</feature>
<feature type="compositionally biased region" description="Low complexity" evidence="1">
    <location>
        <begin position="161"/>
        <end position="171"/>
    </location>
</feature>
<keyword evidence="3" id="KW-1185">Reference proteome</keyword>
<reference evidence="2 3" key="1">
    <citation type="journal article" date="2018" name="Evol. Lett.">
        <title>Horizontal gene cluster transfer increased hallucinogenic mushroom diversity.</title>
        <authorList>
            <person name="Reynolds H.T."/>
            <person name="Vijayakumar V."/>
            <person name="Gluck-Thaler E."/>
            <person name="Korotkin H.B."/>
            <person name="Matheny P.B."/>
            <person name="Slot J.C."/>
        </authorList>
    </citation>
    <scope>NUCLEOTIDE SEQUENCE [LARGE SCALE GENOMIC DNA]</scope>
    <source>
        <strain evidence="2 3">2631</strain>
    </source>
</reference>
<dbReference type="Proteomes" id="UP000283269">
    <property type="component" value="Unassembled WGS sequence"/>
</dbReference>
<evidence type="ECO:0000313" key="2">
    <source>
        <dbReference type="EMBL" id="PPQ90083.1"/>
    </source>
</evidence>
<evidence type="ECO:0000313" key="3">
    <source>
        <dbReference type="Proteomes" id="UP000283269"/>
    </source>
</evidence>
<comment type="caution">
    <text evidence="2">The sequence shown here is derived from an EMBL/GenBank/DDBJ whole genome shotgun (WGS) entry which is preliminary data.</text>
</comment>
<dbReference type="EMBL" id="NHYD01001702">
    <property type="protein sequence ID" value="PPQ90083.1"/>
    <property type="molecule type" value="Genomic_DNA"/>
</dbReference>
<organism evidence="2 3">
    <name type="scientific">Psilocybe cyanescens</name>
    <dbReference type="NCBI Taxonomy" id="93625"/>
    <lineage>
        <taxon>Eukaryota</taxon>
        <taxon>Fungi</taxon>
        <taxon>Dikarya</taxon>
        <taxon>Basidiomycota</taxon>
        <taxon>Agaricomycotina</taxon>
        <taxon>Agaricomycetes</taxon>
        <taxon>Agaricomycetidae</taxon>
        <taxon>Agaricales</taxon>
        <taxon>Agaricineae</taxon>
        <taxon>Strophariaceae</taxon>
        <taxon>Psilocybe</taxon>
    </lineage>
</organism>
<feature type="compositionally biased region" description="Low complexity" evidence="1">
    <location>
        <begin position="102"/>
        <end position="111"/>
    </location>
</feature>
<feature type="region of interest" description="Disordered" evidence="1">
    <location>
        <begin position="134"/>
        <end position="171"/>
    </location>
</feature>
<accession>A0A409XH52</accession>
<name>A0A409XH52_PSICY</name>
<gene>
    <name evidence="2" type="ORF">CVT25_012148</name>
</gene>
<evidence type="ECO:0000256" key="1">
    <source>
        <dbReference type="SAM" id="MobiDB-lite"/>
    </source>
</evidence>
<dbReference type="AlphaFoldDB" id="A0A409XH52"/>
<dbReference type="InParanoid" id="A0A409XH52"/>
<sequence length="239" mass="26694">MGDAHERALVCQRKACAHILPSSSLRIKNTTSATAVSLDDDAAPVAELEVVLQPLRPAWSRMGVRAKLVHENASLEAKIDVVDELLHPRAPSSLTFGSDLQSRGSGRGSMRMSDEFSGSLMLVFQRIQGYKTLCRPSPSSSPKSVNARAHVNLGTRRASRSSKGSRSSYRSQITSHLSYTDAHTNNEELPYVATHDEDQEQEHQTQMQTAYSIPISRATRMCLYITMRSWMRRMRTRMC</sequence>
<protein>
    <submittedName>
        <fullName evidence="2">Uncharacterized protein</fullName>
    </submittedName>
</protein>
<proteinExistence type="predicted"/>